<dbReference type="PROSITE" id="PS00086">
    <property type="entry name" value="CYTOCHROME_P450"/>
    <property type="match status" value="1"/>
</dbReference>
<evidence type="ECO:0000256" key="6">
    <source>
        <dbReference type="ARBA" id="ARBA00022723"/>
    </source>
</evidence>
<accession>B4J5L2</accession>
<evidence type="ECO:0000256" key="2">
    <source>
        <dbReference type="ARBA" id="ARBA00004174"/>
    </source>
</evidence>
<dbReference type="InterPro" id="IPR017972">
    <property type="entry name" value="Cyt_P450_CS"/>
</dbReference>
<dbReference type="Pfam" id="PF00067">
    <property type="entry name" value="p450"/>
    <property type="match status" value="1"/>
</dbReference>
<dbReference type="GO" id="GO:0005506">
    <property type="term" value="F:iron ion binding"/>
    <property type="evidence" value="ECO:0007669"/>
    <property type="project" value="InterPro"/>
</dbReference>
<evidence type="ECO:0000313" key="15">
    <source>
        <dbReference type="Proteomes" id="UP000001070"/>
    </source>
</evidence>
<evidence type="ECO:0000256" key="5">
    <source>
        <dbReference type="ARBA" id="ARBA00022617"/>
    </source>
</evidence>
<keyword evidence="8" id="KW-0492">Microsome</keyword>
<dbReference type="FunFam" id="1.10.630.10:FF:000182">
    <property type="entry name" value="Cytochrome P450 3A4"/>
    <property type="match status" value="1"/>
</dbReference>
<evidence type="ECO:0000256" key="8">
    <source>
        <dbReference type="ARBA" id="ARBA00022848"/>
    </source>
</evidence>
<evidence type="ECO:0000256" key="7">
    <source>
        <dbReference type="ARBA" id="ARBA00022824"/>
    </source>
</evidence>
<evidence type="ECO:0000256" key="4">
    <source>
        <dbReference type="ARBA" id="ARBA00010617"/>
    </source>
</evidence>
<comment type="similarity">
    <text evidence="4 13">Belongs to the cytochrome P450 family.</text>
</comment>
<gene>
    <name evidence="14" type="primary">Dgri\GH21074</name>
    <name evidence="14" type="ORF">Dgri_GH21074</name>
</gene>
<dbReference type="FunCoup" id="B4J5L2">
    <property type="interactions" value="12"/>
</dbReference>
<dbReference type="SMR" id="B4J5L2"/>
<keyword evidence="10 12" id="KW-0408">Iron</keyword>
<dbReference type="Gene3D" id="1.10.630.10">
    <property type="entry name" value="Cytochrome P450"/>
    <property type="match status" value="1"/>
</dbReference>
<comment type="subcellular location">
    <subcellularLocation>
        <location evidence="3">Endoplasmic reticulum membrane</location>
        <topology evidence="3">Peripheral membrane protein</topology>
    </subcellularLocation>
    <subcellularLocation>
        <location evidence="2">Microsome membrane</location>
        <topology evidence="2">Peripheral membrane protein</topology>
    </subcellularLocation>
</comment>
<dbReference type="InParanoid" id="B4J5L2"/>
<dbReference type="eggNOG" id="KOG0157">
    <property type="taxonomic scope" value="Eukaryota"/>
</dbReference>
<keyword evidence="11 13" id="KW-0503">Monooxygenase</keyword>
<dbReference type="KEGG" id="dgr:6560239"/>
<dbReference type="PANTHER" id="PTHR24291">
    <property type="entry name" value="CYTOCHROME P450 FAMILY 4"/>
    <property type="match status" value="1"/>
</dbReference>
<evidence type="ECO:0000256" key="1">
    <source>
        <dbReference type="ARBA" id="ARBA00001971"/>
    </source>
</evidence>
<dbReference type="GO" id="GO:0020037">
    <property type="term" value="F:heme binding"/>
    <property type="evidence" value="ECO:0007669"/>
    <property type="project" value="InterPro"/>
</dbReference>
<dbReference type="OrthoDB" id="1470350at2759"/>
<dbReference type="HOGENOM" id="CLU_001570_5_1_1"/>
<organism evidence="15">
    <name type="scientific">Drosophila grimshawi</name>
    <name type="common">Hawaiian fruit fly</name>
    <name type="synonym">Idiomyia grimshawi</name>
    <dbReference type="NCBI Taxonomy" id="7222"/>
    <lineage>
        <taxon>Eukaryota</taxon>
        <taxon>Metazoa</taxon>
        <taxon>Ecdysozoa</taxon>
        <taxon>Arthropoda</taxon>
        <taxon>Hexapoda</taxon>
        <taxon>Insecta</taxon>
        <taxon>Pterygota</taxon>
        <taxon>Neoptera</taxon>
        <taxon>Endopterygota</taxon>
        <taxon>Diptera</taxon>
        <taxon>Brachycera</taxon>
        <taxon>Muscomorpha</taxon>
        <taxon>Ephydroidea</taxon>
        <taxon>Drosophilidae</taxon>
        <taxon>Drosophila</taxon>
        <taxon>Hawaiian Drosophila</taxon>
    </lineage>
</organism>
<dbReference type="GO" id="GO:0016705">
    <property type="term" value="F:oxidoreductase activity, acting on paired donors, with incorporation or reduction of molecular oxygen"/>
    <property type="evidence" value="ECO:0007669"/>
    <property type="project" value="InterPro"/>
</dbReference>
<dbReference type="STRING" id="7222.B4J5L2"/>
<dbReference type="PRINTS" id="PR00463">
    <property type="entry name" value="EP450I"/>
</dbReference>
<dbReference type="InterPro" id="IPR050196">
    <property type="entry name" value="Cytochrome_P450_Monoox"/>
</dbReference>
<evidence type="ECO:0000256" key="11">
    <source>
        <dbReference type="ARBA" id="ARBA00023033"/>
    </source>
</evidence>
<keyword evidence="15" id="KW-1185">Reference proteome</keyword>
<sequence>MIVEITVLLVAALFIWHHLKTRRAKAMFHAAGIKGPIALPLLGNAPLIMIGESAETMLDLLWRLINKYGKFISFSLFNEIAFITADPRMIEAVLSSQKPITKNKLYNLLTDWLGTGLLLSTGKKWFKRRKIITPTFHFKILEQFVEVFDQQSAVMVEKLYDRADGKTIINMFPVACLAALDIIAETSMGVKLNAQHKPDFPYVQSVKIVSNIMAERFMRPLQRFNFTMRIFYPLIYRELNQHIKSMQDFTDSVISERRYTLQKSLKESNQNSKSAEDDDVGSKRRMALLDVLLQSTVDGQPLSNEDIREEVDTFMFEGHDTTTSAISYTSYLLARHPEVQERAFREVVEVIGNDKSKPITMRDLGELKYLECVIKESLRLYPPVPMIGRNLTEDITLDGKRFPADSNLILLIYHAQRDPEYFPEPEKFNPDRFSPENINNIDVFAFAPFSAGPRNCIGQKFAMLEMKSTISKMLRHFELLPLGEPVKPVMNLILRSTTGVNIGLKPRVY</sequence>
<protein>
    <submittedName>
        <fullName evidence="14">GH21074</fullName>
    </submittedName>
</protein>
<evidence type="ECO:0000313" key="14">
    <source>
        <dbReference type="EMBL" id="EDW00775.1"/>
    </source>
</evidence>
<dbReference type="GO" id="GO:0005789">
    <property type="term" value="C:endoplasmic reticulum membrane"/>
    <property type="evidence" value="ECO:0007669"/>
    <property type="project" value="UniProtKB-SubCell"/>
</dbReference>
<feature type="binding site" description="axial binding residue" evidence="12">
    <location>
        <position position="456"/>
    </location>
    <ligand>
        <name>heme</name>
        <dbReference type="ChEBI" id="CHEBI:30413"/>
    </ligand>
    <ligandPart>
        <name>Fe</name>
        <dbReference type="ChEBI" id="CHEBI:18248"/>
    </ligandPart>
</feature>
<dbReference type="OMA" id="ERGFMTA"/>
<dbReference type="InterPro" id="IPR001128">
    <property type="entry name" value="Cyt_P450"/>
</dbReference>
<dbReference type="PRINTS" id="PR00385">
    <property type="entry name" value="P450"/>
</dbReference>
<comment type="cofactor">
    <cofactor evidence="1 12">
        <name>heme</name>
        <dbReference type="ChEBI" id="CHEBI:30413"/>
    </cofactor>
</comment>
<dbReference type="GO" id="GO:0004497">
    <property type="term" value="F:monooxygenase activity"/>
    <property type="evidence" value="ECO:0007669"/>
    <property type="project" value="UniProtKB-KW"/>
</dbReference>
<evidence type="ECO:0000256" key="10">
    <source>
        <dbReference type="ARBA" id="ARBA00023004"/>
    </source>
</evidence>
<evidence type="ECO:0000256" key="9">
    <source>
        <dbReference type="ARBA" id="ARBA00023002"/>
    </source>
</evidence>
<dbReference type="InterPro" id="IPR002401">
    <property type="entry name" value="Cyt_P450_E_grp-I"/>
</dbReference>
<dbReference type="InterPro" id="IPR036396">
    <property type="entry name" value="Cyt_P450_sf"/>
</dbReference>
<evidence type="ECO:0000256" key="13">
    <source>
        <dbReference type="RuleBase" id="RU000461"/>
    </source>
</evidence>
<keyword evidence="9 13" id="KW-0560">Oxidoreductase</keyword>
<dbReference type="SUPFAM" id="SSF48264">
    <property type="entry name" value="Cytochrome P450"/>
    <property type="match status" value="1"/>
</dbReference>
<dbReference type="PhylomeDB" id="B4J5L2"/>
<dbReference type="PANTHER" id="PTHR24291:SF187">
    <property type="entry name" value="CYTOCHROME P450 4AE1-RELATED"/>
    <property type="match status" value="1"/>
</dbReference>
<keyword evidence="7" id="KW-0256">Endoplasmic reticulum</keyword>
<name>B4J5L2_DROGR</name>
<dbReference type="EMBL" id="CH916367">
    <property type="protein sequence ID" value="EDW00775.1"/>
    <property type="molecule type" value="Genomic_DNA"/>
</dbReference>
<evidence type="ECO:0000256" key="3">
    <source>
        <dbReference type="ARBA" id="ARBA00004406"/>
    </source>
</evidence>
<reference evidence="14 15" key="1">
    <citation type="journal article" date="2007" name="Nature">
        <title>Evolution of genes and genomes on the Drosophila phylogeny.</title>
        <authorList>
            <consortium name="Drosophila 12 Genomes Consortium"/>
            <person name="Clark A.G."/>
            <person name="Eisen M.B."/>
            <person name="Smith D.R."/>
            <person name="Bergman C.M."/>
            <person name="Oliver B."/>
            <person name="Markow T.A."/>
            <person name="Kaufman T.C."/>
            <person name="Kellis M."/>
            <person name="Gelbart W."/>
            <person name="Iyer V.N."/>
            <person name="Pollard D.A."/>
            <person name="Sackton T.B."/>
            <person name="Larracuente A.M."/>
            <person name="Singh N.D."/>
            <person name="Abad J.P."/>
            <person name="Abt D.N."/>
            <person name="Adryan B."/>
            <person name="Aguade M."/>
            <person name="Akashi H."/>
            <person name="Anderson W.W."/>
            <person name="Aquadro C.F."/>
            <person name="Ardell D.H."/>
            <person name="Arguello R."/>
            <person name="Artieri C.G."/>
            <person name="Barbash D.A."/>
            <person name="Barker D."/>
            <person name="Barsanti P."/>
            <person name="Batterham P."/>
            <person name="Batzoglou S."/>
            <person name="Begun D."/>
            <person name="Bhutkar A."/>
            <person name="Blanco E."/>
            <person name="Bosak S.A."/>
            <person name="Bradley R.K."/>
            <person name="Brand A.D."/>
            <person name="Brent M.R."/>
            <person name="Brooks A.N."/>
            <person name="Brown R.H."/>
            <person name="Butlin R.K."/>
            <person name="Caggese C."/>
            <person name="Calvi B.R."/>
            <person name="Bernardo de Carvalho A."/>
            <person name="Caspi A."/>
            <person name="Castrezana S."/>
            <person name="Celniker S.E."/>
            <person name="Chang J.L."/>
            <person name="Chapple C."/>
            <person name="Chatterji S."/>
            <person name="Chinwalla A."/>
            <person name="Civetta A."/>
            <person name="Clifton S.W."/>
            <person name="Comeron J.M."/>
            <person name="Costello J.C."/>
            <person name="Coyne J.A."/>
            <person name="Daub J."/>
            <person name="David R.G."/>
            <person name="Delcher A.L."/>
            <person name="Delehaunty K."/>
            <person name="Do C.B."/>
            <person name="Ebling H."/>
            <person name="Edwards K."/>
            <person name="Eickbush T."/>
            <person name="Evans J.D."/>
            <person name="Filipski A."/>
            <person name="Findeiss S."/>
            <person name="Freyhult E."/>
            <person name="Fulton L."/>
            <person name="Fulton R."/>
            <person name="Garcia A.C."/>
            <person name="Gardiner A."/>
            <person name="Garfield D.A."/>
            <person name="Garvin B.E."/>
            <person name="Gibson G."/>
            <person name="Gilbert D."/>
            <person name="Gnerre S."/>
            <person name="Godfrey J."/>
            <person name="Good R."/>
            <person name="Gotea V."/>
            <person name="Gravely B."/>
            <person name="Greenberg A.J."/>
            <person name="Griffiths-Jones S."/>
            <person name="Gross S."/>
            <person name="Guigo R."/>
            <person name="Gustafson E.A."/>
            <person name="Haerty W."/>
            <person name="Hahn M.W."/>
            <person name="Halligan D.L."/>
            <person name="Halpern A.L."/>
            <person name="Halter G.M."/>
            <person name="Han M.V."/>
            <person name="Heger A."/>
            <person name="Hillier L."/>
            <person name="Hinrichs A.S."/>
            <person name="Holmes I."/>
            <person name="Hoskins R.A."/>
            <person name="Hubisz M.J."/>
            <person name="Hultmark D."/>
            <person name="Huntley M.A."/>
            <person name="Jaffe D.B."/>
            <person name="Jagadeeshan S."/>
            <person name="Jeck W.R."/>
            <person name="Johnson J."/>
            <person name="Jones C.D."/>
            <person name="Jordan W.C."/>
            <person name="Karpen G.H."/>
            <person name="Kataoka E."/>
            <person name="Keightley P.D."/>
            <person name="Kheradpour P."/>
            <person name="Kirkness E.F."/>
            <person name="Koerich L.B."/>
            <person name="Kristiansen K."/>
            <person name="Kudrna D."/>
            <person name="Kulathinal R.J."/>
            <person name="Kumar S."/>
            <person name="Kwok R."/>
            <person name="Lander E."/>
            <person name="Langley C.H."/>
            <person name="Lapoint R."/>
            <person name="Lazzaro B.P."/>
            <person name="Lee S.J."/>
            <person name="Levesque L."/>
            <person name="Li R."/>
            <person name="Lin C.F."/>
            <person name="Lin M.F."/>
            <person name="Lindblad-Toh K."/>
            <person name="Llopart A."/>
            <person name="Long M."/>
            <person name="Low L."/>
            <person name="Lozovsky E."/>
            <person name="Lu J."/>
            <person name="Luo M."/>
            <person name="Machado C.A."/>
            <person name="Makalowski W."/>
            <person name="Marzo M."/>
            <person name="Matsuda M."/>
            <person name="Matzkin L."/>
            <person name="McAllister B."/>
            <person name="McBride C.S."/>
            <person name="McKernan B."/>
            <person name="McKernan K."/>
            <person name="Mendez-Lago M."/>
            <person name="Minx P."/>
            <person name="Mollenhauer M.U."/>
            <person name="Montooth K."/>
            <person name="Mount S.M."/>
            <person name="Mu X."/>
            <person name="Myers E."/>
            <person name="Negre B."/>
            <person name="Newfeld S."/>
            <person name="Nielsen R."/>
            <person name="Noor M.A."/>
            <person name="O'Grady P."/>
            <person name="Pachter L."/>
            <person name="Papaceit M."/>
            <person name="Parisi M.J."/>
            <person name="Parisi M."/>
            <person name="Parts L."/>
            <person name="Pedersen J.S."/>
            <person name="Pesole G."/>
            <person name="Phillippy A.M."/>
            <person name="Ponting C.P."/>
            <person name="Pop M."/>
            <person name="Porcelli D."/>
            <person name="Powell J.R."/>
            <person name="Prohaska S."/>
            <person name="Pruitt K."/>
            <person name="Puig M."/>
            <person name="Quesneville H."/>
            <person name="Ram K.R."/>
            <person name="Rand D."/>
            <person name="Rasmussen M.D."/>
            <person name="Reed L.K."/>
            <person name="Reenan R."/>
            <person name="Reily A."/>
            <person name="Remington K.A."/>
            <person name="Rieger T.T."/>
            <person name="Ritchie M.G."/>
            <person name="Robin C."/>
            <person name="Rogers Y.H."/>
            <person name="Rohde C."/>
            <person name="Rozas J."/>
            <person name="Rubenfield M.J."/>
            <person name="Ruiz A."/>
            <person name="Russo S."/>
            <person name="Salzberg S.L."/>
            <person name="Sanchez-Gracia A."/>
            <person name="Saranga D.J."/>
            <person name="Sato H."/>
            <person name="Schaeffer S.W."/>
            <person name="Schatz M.C."/>
            <person name="Schlenke T."/>
            <person name="Schwartz R."/>
            <person name="Segarra C."/>
            <person name="Singh R.S."/>
            <person name="Sirot L."/>
            <person name="Sirota M."/>
            <person name="Sisneros N.B."/>
            <person name="Smith C.D."/>
            <person name="Smith T.F."/>
            <person name="Spieth J."/>
            <person name="Stage D.E."/>
            <person name="Stark A."/>
            <person name="Stephan W."/>
            <person name="Strausberg R.L."/>
            <person name="Strempel S."/>
            <person name="Sturgill D."/>
            <person name="Sutton G."/>
            <person name="Sutton G.G."/>
            <person name="Tao W."/>
            <person name="Teichmann S."/>
            <person name="Tobari Y.N."/>
            <person name="Tomimura Y."/>
            <person name="Tsolas J.M."/>
            <person name="Valente V.L."/>
            <person name="Venter E."/>
            <person name="Venter J.C."/>
            <person name="Vicario S."/>
            <person name="Vieira F.G."/>
            <person name="Vilella A.J."/>
            <person name="Villasante A."/>
            <person name="Walenz B."/>
            <person name="Wang J."/>
            <person name="Wasserman M."/>
            <person name="Watts T."/>
            <person name="Wilson D."/>
            <person name="Wilson R.K."/>
            <person name="Wing R.A."/>
            <person name="Wolfner M.F."/>
            <person name="Wong A."/>
            <person name="Wong G.K."/>
            <person name="Wu C.I."/>
            <person name="Wu G."/>
            <person name="Yamamoto D."/>
            <person name="Yang H.P."/>
            <person name="Yang S.P."/>
            <person name="Yorke J.A."/>
            <person name="Yoshida K."/>
            <person name="Zdobnov E."/>
            <person name="Zhang P."/>
            <person name="Zhang Y."/>
            <person name="Zimin A.V."/>
            <person name="Baldwin J."/>
            <person name="Abdouelleil A."/>
            <person name="Abdulkadir J."/>
            <person name="Abebe A."/>
            <person name="Abera B."/>
            <person name="Abreu J."/>
            <person name="Acer S.C."/>
            <person name="Aftuck L."/>
            <person name="Alexander A."/>
            <person name="An P."/>
            <person name="Anderson E."/>
            <person name="Anderson S."/>
            <person name="Arachi H."/>
            <person name="Azer M."/>
            <person name="Bachantsang P."/>
            <person name="Barry A."/>
            <person name="Bayul T."/>
            <person name="Berlin A."/>
            <person name="Bessette D."/>
            <person name="Bloom T."/>
            <person name="Blye J."/>
            <person name="Boguslavskiy L."/>
            <person name="Bonnet C."/>
            <person name="Boukhgalter B."/>
            <person name="Bourzgui I."/>
            <person name="Brown A."/>
            <person name="Cahill P."/>
            <person name="Channer S."/>
            <person name="Cheshatsang Y."/>
            <person name="Chuda L."/>
            <person name="Citroen M."/>
            <person name="Collymore A."/>
            <person name="Cooke P."/>
            <person name="Costello M."/>
            <person name="D'Aco K."/>
            <person name="Daza R."/>
            <person name="De Haan G."/>
            <person name="DeGray S."/>
            <person name="DeMaso C."/>
            <person name="Dhargay N."/>
            <person name="Dooley K."/>
            <person name="Dooley E."/>
            <person name="Doricent M."/>
            <person name="Dorje P."/>
            <person name="Dorjee K."/>
            <person name="Dupes A."/>
            <person name="Elong R."/>
            <person name="Falk J."/>
            <person name="Farina A."/>
            <person name="Faro S."/>
            <person name="Ferguson D."/>
            <person name="Fisher S."/>
            <person name="Foley C.D."/>
            <person name="Franke A."/>
            <person name="Friedrich D."/>
            <person name="Gadbois L."/>
            <person name="Gearin G."/>
            <person name="Gearin C.R."/>
            <person name="Giannoukos G."/>
            <person name="Goode T."/>
            <person name="Graham J."/>
            <person name="Grandbois E."/>
            <person name="Grewal S."/>
            <person name="Gyaltsen K."/>
            <person name="Hafez N."/>
            <person name="Hagos B."/>
            <person name="Hall J."/>
            <person name="Henson C."/>
            <person name="Hollinger A."/>
            <person name="Honan T."/>
            <person name="Huard M.D."/>
            <person name="Hughes L."/>
            <person name="Hurhula B."/>
            <person name="Husby M.E."/>
            <person name="Kamat A."/>
            <person name="Kanga B."/>
            <person name="Kashin S."/>
            <person name="Khazanovich D."/>
            <person name="Kisner P."/>
            <person name="Lance K."/>
            <person name="Lara M."/>
            <person name="Lee W."/>
            <person name="Lennon N."/>
            <person name="Letendre F."/>
            <person name="LeVine R."/>
            <person name="Lipovsky A."/>
            <person name="Liu X."/>
            <person name="Liu J."/>
            <person name="Liu S."/>
            <person name="Lokyitsang T."/>
            <person name="Lokyitsang Y."/>
            <person name="Lubonja R."/>
            <person name="Lui A."/>
            <person name="MacDonald P."/>
            <person name="Magnisalis V."/>
            <person name="Maru K."/>
            <person name="Matthews C."/>
            <person name="McCusker W."/>
            <person name="McDonough S."/>
            <person name="Mehta T."/>
            <person name="Meldrim J."/>
            <person name="Meneus L."/>
            <person name="Mihai O."/>
            <person name="Mihalev A."/>
            <person name="Mihova T."/>
            <person name="Mittelman R."/>
            <person name="Mlenga V."/>
            <person name="Montmayeur A."/>
            <person name="Mulrain L."/>
            <person name="Navidi A."/>
            <person name="Naylor J."/>
            <person name="Negash T."/>
            <person name="Nguyen T."/>
            <person name="Nguyen N."/>
            <person name="Nicol R."/>
            <person name="Norbu C."/>
            <person name="Norbu N."/>
            <person name="Novod N."/>
            <person name="O'Neill B."/>
            <person name="Osman S."/>
            <person name="Markiewicz E."/>
            <person name="Oyono O.L."/>
            <person name="Patti C."/>
            <person name="Phunkhang P."/>
            <person name="Pierre F."/>
            <person name="Priest M."/>
            <person name="Raghuraman S."/>
            <person name="Rege F."/>
            <person name="Reyes R."/>
            <person name="Rise C."/>
            <person name="Rogov P."/>
            <person name="Ross K."/>
            <person name="Ryan E."/>
            <person name="Settipalli S."/>
            <person name="Shea T."/>
            <person name="Sherpa N."/>
            <person name="Shi L."/>
            <person name="Shih D."/>
            <person name="Sparrow T."/>
            <person name="Spaulding J."/>
            <person name="Stalker J."/>
            <person name="Stange-Thomann N."/>
            <person name="Stavropoulos S."/>
            <person name="Stone C."/>
            <person name="Strader C."/>
            <person name="Tesfaye S."/>
            <person name="Thomson T."/>
            <person name="Thoulutsang Y."/>
            <person name="Thoulutsang D."/>
            <person name="Topham K."/>
            <person name="Topping I."/>
            <person name="Tsamla T."/>
            <person name="Vassiliev H."/>
            <person name="Vo A."/>
            <person name="Wangchuk T."/>
            <person name="Wangdi T."/>
            <person name="Weiand M."/>
            <person name="Wilkinson J."/>
            <person name="Wilson A."/>
            <person name="Yadav S."/>
            <person name="Young G."/>
            <person name="Yu Q."/>
            <person name="Zembek L."/>
            <person name="Zhong D."/>
            <person name="Zimmer A."/>
            <person name="Zwirko Z."/>
            <person name="Jaffe D.B."/>
            <person name="Alvarez P."/>
            <person name="Brockman W."/>
            <person name="Butler J."/>
            <person name="Chin C."/>
            <person name="Gnerre S."/>
            <person name="Grabherr M."/>
            <person name="Kleber M."/>
            <person name="Mauceli E."/>
            <person name="MacCallum I."/>
        </authorList>
    </citation>
    <scope>NUCLEOTIDE SEQUENCE [LARGE SCALE GENOMIC DNA]</scope>
    <source>
        <strain evidence="15">Tucson 15287-2541.00</strain>
    </source>
</reference>
<dbReference type="AlphaFoldDB" id="B4J5L2"/>
<evidence type="ECO:0000256" key="12">
    <source>
        <dbReference type="PIRSR" id="PIRSR602401-1"/>
    </source>
</evidence>
<proteinExistence type="inferred from homology"/>
<dbReference type="Proteomes" id="UP000001070">
    <property type="component" value="Unassembled WGS sequence"/>
</dbReference>
<dbReference type="CDD" id="cd20628">
    <property type="entry name" value="CYP4"/>
    <property type="match status" value="1"/>
</dbReference>
<keyword evidence="6 12" id="KW-0479">Metal-binding</keyword>
<keyword evidence="5 12" id="KW-0349">Heme</keyword>